<feature type="chain" id="PRO_5045722776" evidence="2">
    <location>
        <begin position="30"/>
        <end position="71"/>
    </location>
</feature>
<feature type="region of interest" description="Disordered" evidence="1">
    <location>
        <begin position="26"/>
        <end position="48"/>
    </location>
</feature>
<organism evidence="3 4">
    <name type="scientific">Streptomyces iconiensis</name>
    <dbReference type="NCBI Taxonomy" id="1384038"/>
    <lineage>
        <taxon>Bacteria</taxon>
        <taxon>Bacillati</taxon>
        <taxon>Actinomycetota</taxon>
        <taxon>Actinomycetes</taxon>
        <taxon>Kitasatosporales</taxon>
        <taxon>Streptomycetaceae</taxon>
        <taxon>Streptomyces</taxon>
    </lineage>
</organism>
<sequence length="71" mass="7529">MNVKTLARWATCALALAAATAFGPATAHADENPRNSHNGPRIGLVNAGQIDDPAEDVLEHTLLFGDDFGWD</sequence>
<evidence type="ECO:0000256" key="2">
    <source>
        <dbReference type="SAM" id="SignalP"/>
    </source>
</evidence>
<dbReference type="EMBL" id="JANCPR020000084">
    <property type="protein sequence ID" value="MDJ1138355.1"/>
    <property type="molecule type" value="Genomic_DNA"/>
</dbReference>
<keyword evidence="2" id="KW-0732">Signal</keyword>
<dbReference type="Proteomes" id="UP001214441">
    <property type="component" value="Unassembled WGS sequence"/>
</dbReference>
<evidence type="ECO:0000256" key="1">
    <source>
        <dbReference type="SAM" id="MobiDB-lite"/>
    </source>
</evidence>
<accession>A0ABT7AAM8</accession>
<dbReference type="RefSeq" id="WP_274044822.1">
    <property type="nucleotide sequence ID" value="NZ_JANCPR020000084.1"/>
</dbReference>
<keyword evidence="4" id="KW-1185">Reference proteome</keyword>
<proteinExistence type="predicted"/>
<comment type="caution">
    <text evidence="3">The sequence shown here is derived from an EMBL/GenBank/DDBJ whole genome shotgun (WGS) entry which is preliminary data.</text>
</comment>
<name>A0ABT7AAM8_9ACTN</name>
<protein>
    <submittedName>
        <fullName evidence="3">Uncharacterized protein</fullName>
    </submittedName>
</protein>
<evidence type="ECO:0000313" key="3">
    <source>
        <dbReference type="EMBL" id="MDJ1138355.1"/>
    </source>
</evidence>
<reference evidence="3 4" key="1">
    <citation type="submission" date="2023-05" db="EMBL/GenBank/DDBJ databases">
        <title>Streptantibioticus silvisoli sp. nov., acidotolerant actinomycetes 1 from pine litter.</title>
        <authorList>
            <person name="Swiecimska M."/>
            <person name="Golinska P."/>
            <person name="Sangal V."/>
            <person name="Wachnowicz B."/>
            <person name="Goodfellow M."/>
        </authorList>
    </citation>
    <scope>NUCLEOTIDE SEQUENCE [LARGE SCALE GENOMIC DNA]</scope>
    <source>
        <strain evidence="3 4">DSM 42109</strain>
    </source>
</reference>
<feature type="signal peptide" evidence="2">
    <location>
        <begin position="1"/>
        <end position="29"/>
    </location>
</feature>
<gene>
    <name evidence="3" type="ORF">NMN56_041645</name>
</gene>
<evidence type="ECO:0000313" key="4">
    <source>
        <dbReference type="Proteomes" id="UP001214441"/>
    </source>
</evidence>